<dbReference type="GeneID" id="107266864"/>
<gene>
    <name evidence="3 4" type="primary">LOC107266864</name>
</gene>
<dbReference type="AlphaFoldDB" id="A0AAJ7RFE4"/>
<evidence type="ECO:0000313" key="2">
    <source>
        <dbReference type="Proteomes" id="UP000694920"/>
    </source>
</evidence>
<evidence type="ECO:0000256" key="1">
    <source>
        <dbReference type="SAM" id="MobiDB-lite"/>
    </source>
</evidence>
<dbReference type="RefSeq" id="XP_024939613.1">
    <property type="nucleotide sequence ID" value="XM_025083845.1"/>
</dbReference>
<protein>
    <submittedName>
        <fullName evidence="3 4">Uncharacterized protein LOC107266864 isoform X1</fullName>
    </submittedName>
</protein>
<feature type="compositionally biased region" description="Low complexity" evidence="1">
    <location>
        <begin position="234"/>
        <end position="259"/>
    </location>
</feature>
<dbReference type="RefSeq" id="XP_024939614.1">
    <property type="nucleotide sequence ID" value="XM_025083846.1"/>
</dbReference>
<proteinExistence type="predicted"/>
<organism evidence="2 4">
    <name type="scientific">Cephus cinctus</name>
    <name type="common">Wheat stem sawfly</name>
    <dbReference type="NCBI Taxonomy" id="211228"/>
    <lineage>
        <taxon>Eukaryota</taxon>
        <taxon>Metazoa</taxon>
        <taxon>Ecdysozoa</taxon>
        <taxon>Arthropoda</taxon>
        <taxon>Hexapoda</taxon>
        <taxon>Insecta</taxon>
        <taxon>Pterygota</taxon>
        <taxon>Neoptera</taxon>
        <taxon>Endopterygota</taxon>
        <taxon>Hymenoptera</taxon>
        <taxon>Cephoidea</taxon>
        <taxon>Cephidae</taxon>
        <taxon>Cephus</taxon>
    </lineage>
</organism>
<reference evidence="3 4" key="1">
    <citation type="submission" date="2025-04" db="UniProtKB">
        <authorList>
            <consortium name="RefSeq"/>
        </authorList>
    </citation>
    <scope>IDENTIFICATION</scope>
</reference>
<feature type="region of interest" description="Disordered" evidence="1">
    <location>
        <begin position="130"/>
        <end position="152"/>
    </location>
</feature>
<dbReference type="PANTHER" id="PTHR16246">
    <property type="entry name" value="HOST CELL FACTOR C1 REGULATOR 1"/>
    <property type="match status" value="1"/>
</dbReference>
<evidence type="ECO:0000313" key="3">
    <source>
        <dbReference type="RefSeq" id="XP_024939613.1"/>
    </source>
</evidence>
<dbReference type="Proteomes" id="UP000694920">
    <property type="component" value="Unplaced"/>
</dbReference>
<dbReference type="InterPro" id="IPR029195">
    <property type="entry name" value="HCFC1R1"/>
</dbReference>
<evidence type="ECO:0000313" key="4">
    <source>
        <dbReference type="RefSeq" id="XP_024939614.1"/>
    </source>
</evidence>
<feature type="region of interest" description="Disordered" evidence="1">
    <location>
        <begin position="221"/>
        <end position="259"/>
    </location>
</feature>
<keyword evidence="2" id="KW-1185">Reference proteome</keyword>
<feature type="compositionally biased region" description="Polar residues" evidence="1">
    <location>
        <begin position="130"/>
        <end position="145"/>
    </location>
</feature>
<sequence>MHSYCRNTQNYKDSLYPIIHPPIQNAMGGAHLHTPQSIFQHMMGQQNAPQQVGPWLQVPQMPMSIPWSVAAVQQPDLVRFTGERQLSTYGPAMRQKRKLDTPDVADTRHTKQFITEEKMAAHFSELHISTSDCNHNPMPSTSSGSKPELSVDKSDTYADLDMDGSNSISLEQSNSIEPRLIISEELRRFRHEPILPNAILSKLERPSMALVLWEPPSKHLRILPTPRDTPTPIPTVSDDNNNRNNNGSSSSSNNNSESISDLNEALFAETSTIVLEPMDE</sequence>
<name>A0AAJ7RFE4_CEPCN</name>
<accession>A0AAJ7RFE4</accession>
<dbReference type="PANTHER" id="PTHR16246:SF2">
    <property type="entry name" value="HOST CELL FACTOR C1 REGULATOR 1"/>
    <property type="match status" value="1"/>
</dbReference>